<keyword evidence="3" id="KW-0378">Hydrolase</keyword>
<organism evidence="6 7">
    <name type="scientific">Psychrobacillus glaciei</name>
    <dbReference type="NCBI Taxonomy" id="2283160"/>
    <lineage>
        <taxon>Bacteria</taxon>
        <taxon>Bacillati</taxon>
        <taxon>Bacillota</taxon>
        <taxon>Bacilli</taxon>
        <taxon>Bacillales</taxon>
        <taxon>Bacillaceae</taxon>
        <taxon>Psychrobacillus</taxon>
    </lineage>
</organism>
<evidence type="ECO:0000256" key="3">
    <source>
        <dbReference type="ARBA" id="ARBA00022801"/>
    </source>
</evidence>
<dbReference type="PANTHER" id="PTHR37326:SF1">
    <property type="entry name" value="BLL3975 PROTEIN"/>
    <property type="match status" value="1"/>
</dbReference>
<dbReference type="CDD" id="cd06254">
    <property type="entry name" value="M14_ASTE_ASPA-like"/>
    <property type="match status" value="1"/>
</dbReference>
<reference evidence="6 7" key="1">
    <citation type="submission" date="2018-07" db="EMBL/GenBank/DDBJ databases">
        <title>Complete genome sequence of Psychrobacillus sp. PB01, isolated from iceberg, and comparative genome analysis of Psychrobacillus strains.</title>
        <authorList>
            <person name="Lee P.C."/>
        </authorList>
    </citation>
    <scope>NUCLEOTIDE SEQUENCE [LARGE SCALE GENOMIC DNA]</scope>
    <source>
        <strain evidence="6 7">PB01</strain>
    </source>
</reference>
<evidence type="ECO:0000313" key="7">
    <source>
        <dbReference type="Proteomes" id="UP000325517"/>
    </source>
</evidence>
<evidence type="ECO:0000259" key="5">
    <source>
        <dbReference type="Pfam" id="PF24827"/>
    </source>
</evidence>
<dbReference type="AlphaFoldDB" id="A0A5J6SJI3"/>
<dbReference type="OrthoDB" id="9782876at2"/>
<accession>A0A5J6SJI3</accession>
<dbReference type="GO" id="GO:0046872">
    <property type="term" value="F:metal ion binding"/>
    <property type="evidence" value="ECO:0007669"/>
    <property type="project" value="UniProtKB-KW"/>
</dbReference>
<evidence type="ECO:0000256" key="1">
    <source>
        <dbReference type="ARBA" id="ARBA00001947"/>
    </source>
</evidence>
<name>A0A5J6SJI3_9BACI</name>
<feature type="domain" description="Succinylglutamate desuccinylase/Aspartoacylase catalytic" evidence="5">
    <location>
        <begin position="39"/>
        <end position="226"/>
    </location>
</feature>
<sequence>MWTINNLVVNRDDKISGFLHFPTLEHSIPAFMINGKEEGPSVLIMAGVHGCEYTSIDAALKLAKELTSNDIVGKLIILPIVNIASFYKRSIYVHPKDEKNLNRVFPGKEHGTESEKIAFWLHKEIFSHVDIVLDLHGGDMIEALVPFTIYQMSENLQLMDEAQKIASLFGIPYVVKSESQVMGSTYSAVNSLGKIGVIAEAGQQGILDEYSSKLLQDGTKNVLKYIGVLNGDFKEEPVKNLKTFEWYRASIQGLWYPAVEIGSEVKKGEILGQIKNVFGETETEIYAEVDGVVLFLVTSLAINVEDPLLALGD</sequence>
<dbReference type="PANTHER" id="PTHR37326">
    <property type="entry name" value="BLL3975 PROTEIN"/>
    <property type="match status" value="1"/>
</dbReference>
<protein>
    <submittedName>
        <fullName evidence="6">Succinylglutamate desuccinylase</fullName>
    </submittedName>
</protein>
<evidence type="ECO:0000313" key="6">
    <source>
        <dbReference type="EMBL" id="QFF98116.1"/>
    </source>
</evidence>
<dbReference type="RefSeq" id="WP_151699060.1">
    <property type="nucleotide sequence ID" value="NZ_CP031223.1"/>
</dbReference>
<keyword evidence="4" id="KW-0862">Zinc</keyword>
<dbReference type="Gene3D" id="3.40.630.10">
    <property type="entry name" value="Zn peptidases"/>
    <property type="match status" value="1"/>
</dbReference>
<dbReference type="Proteomes" id="UP000325517">
    <property type="component" value="Chromosome"/>
</dbReference>
<dbReference type="EMBL" id="CP031223">
    <property type="protein sequence ID" value="QFF98116.1"/>
    <property type="molecule type" value="Genomic_DNA"/>
</dbReference>
<dbReference type="Pfam" id="PF24827">
    <property type="entry name" value="AstE_AspA_cat"/>
    <property type="match status" value="1"/>
</dbReference>
<evidence type="ECO:0000256" key="2">
    <source>
        <dbReference type="ARBA" id="ARBA00022723"/>
    </source>
</evidence>
<keyword evidence="2" id="KW-0479">Metal-binding</keyword>
<dbReference type="PIRSF" id="PIRSF039012">
    <property type="entry name" value="ASP"/>
    <property type="match status" value="1"/>
</dbReference>
<dbReference type="InterPro" id="IPR053138">
    <property type="entry name" value="N-alpha-Ac-DABA_deacetylase"/>
</dbReference>
<dbReference type="KEGG" id="psyo:PB01_04385"/>
<dbReference type="InterPro" id="IPR055438">
    <property type="entry name" value="AstE_AspA_cat"/>
</dbReference>
<dbReference type="GO" id="GO:0016811">
    <property type="term" value="F:hydrolase activity, acting on carbon-nitrogen (but not peptide) bonds, in linear amides"/>
    <property type="evidence" value="ECO:0007669"/>
    <property type="project" value="InterPro"/>
</dbReference>
<comment type="cofactor">
    <cofactor evidence="1">
        <name>Zn(2+)</name>
        <dbReference type="ChEBI" id="CHEBI:29105"/>
    </cofactor>
</comment>
<dbReference type="SUPFAM" id="SSF53187">
    <property type="entry name" value="Zn-dependent exopeptidases"/>
    <property type="match status" value="1"/>
</dbReference>
<keyword evidence="7" id="KW-1185">Reference proteome</keyword>
<dbReference type="InterPro" id="IPR043795">
    <property type="entry name" value="N-alpha-Ac-DABA-like"/>
</dbReference>
<gene>
    <name evidence="6" type="ORF">PB01_04385</name>
</gene>
<dbReference type="GO" id="GO:0016788">
    <property type="term" value="F:hydrolase activity, acting on ester bonds"/>
    <property type="evidence" value="ECO:0007669"/>
    <property type="project" value="InterPro"/>
</dbReference>
<evidence type="ECO:0000256" key="4">
    <source>
        <dbReference type="ARBA" id="ARBA00022833"/>
    </source>
</evidence>
<proteinExistence type="predicted"/>